<dbReference type="AlphaFoldDB" id="A0A846WLM1"/>
<organism evidence="4 5">
    <name type="scientific">Gordonia polyisoprenivorans</name>
    <dbReference type="NCBI Taxonomy" id="84595"/>
    <lineage>
        <taxon>Bacteria</taxon>
        <taxon>Bacillati</taxon>
        <taxon>Actinomycetota</taxon>
        <taxon>Actinomycetes</taxon>
        <taxon>Mycobacteriales</taxon>
        <taxon>Gordoniaceae</taxon>
        <taxon>Gordonia</taxon>
    </lineage>
</organism>
<evidence type="ECO:0000259" key="3">
    <source>
        <dbReference type="PROSITE" id="PS50977"/>
    </source>
</evidence>
<gene>
    <name evidence="4" type="ORF">HGA05_08965</name>
</gene>
<comment type="caution">
    <text evidence="4">The sequence shown here is derived from an EMBL/GenBank/DDBJ whole genome shotgun (WGS) entry which is preliminary data.</text>
</comment>
<dbReference type="RefSeq" id="WP_006371952.1">
    <property type="nucleotide sequence ID" value="NZ_CP073075.1"/>
</dbReference>
<feature type="DNA-binding region" description="H-T-H motif" evidence="2">
    <location>
        <begin position="27"/>
        <end position="46"/>
    </location>
</feature>
<sequence length="189" mass="20756">MPRPDRRPRIADAALELAASGGTHALTHQAIDRRLDLPKGSTSYYFRTREALLLAAADRLITISRERFRGTLELSAGQTNPVEVISDYVTELVTDRVAEVTARQALLLDAGIGDDVRGRLRRCFFSEDAAAGLMQSLGSAQPHVAARRLVTVLEGVVYSHTQGLDRDEPHSSRRGIVADLVTRTLLTLR</sequence>
<dbReference type="Pfam" id="PF17940">
    <property type="entry name" value="TetR_C_31"/>
    <property type="match status" value="1"/>
</dbReference>
<feature type="domain" description="HTH tetR-type" evidence="3">
    <location>
        <begin position="4"/>
        <end position="64"/>
    </location>
</feature>
<evidence type="ECO:0000256" key="2">
    <source>
        <dbReference type="PROSITE-ProRule" id="PRU00335"/>
    </source>
</evidence>
<evidence type="ECO:0000256" key="1">
    <source>
        <dbReference type="ARBA" id="ARBA00023125"/>
    </source>
</evidence>
<dbReference type="GO" id="GO:0003677">
    <property type="term" value="F:DNA binding"/>
    <property type="evidence" value="ECO:0007669"/>
    <property type="project" value="UniProtKB-UniRule"/>
</dbReference>
<dbReference type="Pfam" id="PF00440">
    <property type="entry name" value="TetR_N"/>
    <property type="match status" value="1"/>
</dbReference>
<dbReference type="Proteomes" id="UP000563898">
    <property type="component" value="Unassembled WGS sequence"/>
</dbReference>
<evidence type="ECO:0000313" key="4">
    <source>
        <dbReference type="EMBL" id="NKY01700.1"/>
    </source>
</evidence>
<dbReference type="PROSITE" id="PS50977">
    <property type="entry name" value="HTH_TETR_2"/>
    <property type="match status" value="1"/>
</dbReference>
<dbReference type="SUPFAM" id="SSF46689">
    <property type="entry name" value="Homeodomain-like"/>
    <property type="match status" value="1"/>
</dbReference>
<dbReference type="InterPro" id="IPR041583">
    <property type="entry name" value="TetR_C_31"/>
</dbReference>
<evidence type="ECO:0000313" key="5">
    <source>
        <dbReference type="Proteomes" id="UP000563898"/>
    </source>
</evidence>
<proteinExistence type="predicted"/>
<dbReference type="Gene3D" id="1.10.357.10">
    <property type="entry name" value="Tetracycline Repressor, domain 2"/>
    <property type="match status" value="1"/>
</dbReference>
<dbReference type="InterPro" id="IPR009057">
    <property type="entry name" value="Homeodomain-like_sf"/>
</dbReference>
<dbReference type="EMBL" id="JAAXPC010000004">
    <property type="protein sequence ID" value="NKY01700.1"/>
    <property type="molecule type" value="Genomic_DNA"/>
</dbReference>
<dbReference type="InterPro" id="IPR001647">
    <property type="entry name" value="HTH_TetR"/>
</dbReference>
<protein>
    <submittedName>
        <fullName evidence="4">TetR family transcriptional regulator</fullName>
    </submittedName>
</protein>
<accession>A0A846WLM1</accession>
<reference evidence="4 5" key="1">
    <citation type="submission" date="2020-04" db="EMBL/GenBank/DDBJ databases">
        <title>MicrobeNet Type strains.</title>
        <authorList>
            <person name="Nicholson A.C."/>
        </authorList>
    </citation>
    <scope>NUCLEOTIDE SEQUENCE [LARGE SCALE GENOMIC DNA]</scope>
    <source>
        <strain evidence="4 5">ATCC BAA-14</strain>
    </source>
</reference>
<name>A0A846WLM1_9ACTN</name>
<keyword evidence="1 2" id="KW-0238">DNA-binding</keyword>